<dbReference type="Gene3D" id="3.90.70.10">
    <property type="entry name" value="Cysteine proteinases"/>
    <property type="match status" value="1"/>
</dbReference>
<dbReference type="GO" id="GO:0006508">
    <property type="term" value="P:proteolysis"/>
    <property type="evidence" value="ECO:0007669"/>
    <property type="project" value="InterPro"/>
</dbReference>
<dbReference type="STRING" id="152573.SAMN04488051_103201"/>
<gene>
    <name evidence="2" type="ORF">SAMN04488051_103201</name>
</gene>
<dbReference type="GO" id="GO:0008233">
    <property type="term" value="F:peptidase activity"/>
    <property type="evidence" value="ECO:0007669"/>
    <property type="project" value="InterPro"/>
</dbReference>
<dbReference type="GO" id="GO:0005524">
    <property type="term" value="F:ATP binding"/>
    <property type="evidence" value="ECO:0007669"/>
    <property type="project" value="InterPro"/>
</dbReference>
<dbReference type="InterPro" id="IPR005074">
    <property type="entry name" value="Peptidase_C39"/>
</dbReference>
<sequence length="139" mass="15784">MAMIANHYGHQIDLTTLRSRYAVSLKGATMQQLMRLAEQLDMTGRALKLELDELSKLKTPCILHWEMDHFVVLKQAHRTGITILDPAMGERRLSMAEVDKAFTGVVLELSPSNEFKKIDECVKLGLTAFWSKVEGLQHF</sequence>
<accession>A0A1H4B6X0</accession>
<dbReference type="Pfam" id="PF03412">
    <property type="entry name" value="Peptidase_C39"/>
    <property type="match status" value="1"/>
</dbReference>
<dbReference type="GO" id="GO:0016020">
    <property type="term" value="C:membrane"/>
    <property type="evidence" value="ECO:0007669"/>
    <property type="project" value="InterPro"/>
</dbReference>
<organism evidence="2 3">
    <name type="scientific">Alkalimonas amylolytica</name>
    <dbReference type="NCBI Taxonomy" id="152573"/>
    <lineage>
        <taxon>Bacteria</taxon>
        <taxon>Pseudomonadati</taxon>
        <taxon>Pseudomonadota</taxon>
        <taxon>Gammaproteobacteria</taxon>
        <taxon>Alkalimonas</taxon>
    </lineage>
</organism>
<dbReference type="PROSITE" id="PS50990">
    <property type="entry name" value="PEPTIDASE_C39"/>
    <property type="match status" value="1"/>
</dbReference>
<reference evidence="2 3" key="1">
    <citation type="submission" date="2016-10" db="EMBL/GenBank/DDBJ databases">
        <authorList>
            <person name="de Groot N.N."/>
        </authorList>
    </citation>
    <scope>NUCLEOTIDE SEQUENCE [LARGE SCALE GENOMIC DNA]</scope>
    <source>
        <strain evidence="2 3">CGMCC 1.3430</strain>
    </source>
</reference>
<proteinExistence type="predicted"/>
<evidence type="ECO:0000313" key="2">
    <source>
        <dbReference type="EMBL" id="SEA43784.1"/>
    </source>
</evidence>
<keyword evidence="3" id="KW-1185">Reference proteome</keyword>
<evidence type="ECO:0000259" key="1">
    <source>
        <dbReference type="PROSITE" id="PS50990"/>
    </source>
</evidence>
<dbReference type="Proteomes" id="UP000198773">
    <property type="component" value="Unassembled WGS sequence"/>
</dbReference>
<dbReference type="AlphaFoldDB" id="A0A1H4B6X0"/>
<name>A0A1H4B6X0_ALKAM</name>
<evidence type="ECO:0000313" key="3">
    <source>
        <dbReference type="Proteomes" id="UP000198773"/>
    </source>
</evidence>
<protein>
    <submittedName>
        <fullName evidence="2">Peptidase C39 family protein</fullName>
    </submittedName>
</protein>
<feature type="domain" description="Peptidase C39" evidence="1">
    <location>
        <begin position="1"/>
        <end position="109"/>
    </location>
</feature>
<dbReference type="EMBL" id="FNRM01000003">
    <property type="protein sequence ID" value="SEA43784.1"/>
    <property type="molecule type" value="Genomic_DNA"/>
</dbReference>